<proteinExistence type="predicted"/>
<protein>
    <submittedName>
        <fullName evidence="1">Uncharacterized protein</fullName>
    </submittedName>
</protein>
<dbReference type="HOGENOM" id="CLU_2188498_0_0_1"/>
<dbReference type="InParanoid" id="U5G361"/>
<dbReference type="EMBL" id="CM009298">
    <property type="protein sequence ID" value="PNT19055.1"/>
    <property type="molecule type" value="Genomic_DNA"/>
</dbReference>
<evidence type="ECO:0000313" key="2">
    <source>
        <dbReference type="Proteomes" id="UP000006729"/>
    </source>
</evidence>
<evidence type="ECO:0000313" key="1">
    <source>
        <dbReference type="EMBL" id="PNT19055.1"/>
    </source>
</evidence>
<accession>U5G361</accession>
<reference evidence="1 2" key="1">
    <citation type="journal article" date="2006" name="Science">
        <title>The genome of black cottonwood, Populus trichocarpa (Torr. &amp; Gray).</title>
        <authorList>
            <person name="Tuskan G.A."/>
            <person name="Difazio S."/>
            <person name="Jansson S."/>
            <person name="Bohlmann J."/>
            <person name="Grigoriev I."/>
            <person name="Hellsten U."/>
            <person name="Putnam N."/>
            <person name="Ralph S."/>
            <person name="Rombauts S."/>
            <person name="Salamov A."/>
            <person name="Schein J."/>
            <person name="Sterck L."/>
            <person name="Aerts A."/>
            <person name="Bhalerao R.R."/>
            <person name="Bhalerao R.P."/>
            <person name="Blaudez D."/>
            <person name="Boerjan W."/>
            <person name="Brun A."/>
            <person name="Brunner A."/>
            <person name="Busov V."/>
            <person name="Campbell M."/>
            <person name="Carlson J."/>
            <person name="Chalot M."/>
            <person name="Chapman J."/>
            <person name="Chen G.L."/>
            <person name="Cooper D."/>
            <person name="Coutinho P.M."/>
            <person name="Couturier J."/>
            <person name="Covert S."/>
            <person name="Cronk Q."/>
            <person name="Cunningham R."/>
            <person name="Davis J."/>
            <person name="Degroeve S."/>
            <person name="Dejardin A."/>
            <person name="Depamphilis C."/>
            <person name="Detter J."/>
            <person name="Dirks B."/>
            <person name="Dubchak I."/>
            <person name="Duplessis S."/>
            <person name="Ehlting J."/>
            <person name="Ellis B."/>
            <person name="Gendler K."/>
            <person name="Goodstein D."/>
            <person name="Gribskov M."/>
            <person name="Grimwood J."/>
            <person name="Groover A."/>
            <person name="Gunter L."/>
            <person name="Hamberger B."/>
            <person name="Heinze B."/>
            <person name="Helariutta Y."/>
            <person name="Henrissat B."/>
            <person name="Holligan D."/>
            <person name="Holt R."/>
            <person name="Huang W."/>
            <person name="Islam-Faridi N."/>
            <person name="Jones S."/>
            <person name="Jones-Rhoades M."/>
            <person name="Jorgensen R."/>
            <person name="Joshi C."/>
            <person name="Kangasjarvi J."/>
            <person name="Karlsson J."/>
            <person name="Kelleher C."/>
            <person name="Kirkpatrick R."/>
            <person name="Kirst M."/>
            <person name="Kohler A."/>
            <person name="Kalluri U."/>
            <person name="Larimer F."/>
            <person name="Leebens-Mack J."/>
            <person name="Leple J.C."/>
            <person name="Locascio P."/>
            <person name="Lou Y."/>
            <person name="Lucas S."/>
            <person name="Martin F."/>
            <person name="Montanini B."/>
            <person name="Napoli C."/>
            <person name="Nelson D.R."/>
            <person name="Nelson C."/>
            <person name="Nieminen K."/>
            <person name="Nilsson O."/>
            <person name="Pereda V."/>
            <person name="Peter G."/>
            <person name="Philippe R."/>
            <person name="Pilate G."/>
            <person name="Poliakov A."/>
            <person name="Razumovskaya J."/>
            <person name="Richardson P."/>
            <person name="Rinaldi C."/>
            <person name="Ritland K."/>
            <person name="Rouze P."/>
            <person name="Ryaboy D."/>
            <person name="Schmutz J."/>
            <person name="Schrader J."/>
            <person name="Segerman B."/>
            <person name="Shin H."/>
            <person name="Siddiqui A."/>
            <person name="Sterky F."/>
            <person name="Terry A."/>
            <person name="Tsai C.J."/>
            <person name="Uberbacher E."/>
            <person name="Unneberg P."/>
            <person name="Vahala J."/>
            <person name="Wall K."/>
            <person name="Wessler S."/>
            <person name="Yang G."/>
            <person name="Yin T."/>
            <person name="Douglas C."/>
            <person name="Marra M."/>
            <person name="Sandberg G."/>
            <person name="Van de Peer Y."/>
            <person name="Rokhsar D."/>
        </authorList>
    </citation>
    <scope>NUCLEOTIDE SEQUENCE [LARGE SCALE GENOMIC DNA]</scope>
    <source>
        <strain evidence="2">cv. Nisqually</strain>
    </source>
</reference>
<sequence length="109" mass="12482">MTLPGKVQISFTLTNMPPAQFFFYYYYAFKNKPREAGRRILETEPNCTGDAATGNGHFLLFLTSVSASFLCFSYPKTDGIRWPISPILSMFACFPKQTTITWQDKLLYL</sequence>
<dbReference type="Proteomes" id="UP000006729">
    <property type="component" value="Chromosome 9"/>
</dbReference>
<name>U5G361_POPTR</name>
<organism evidence="1 2">
    <name type="scientific">Populus trichocarpa</name>
    <name type="common">Western balsam poplar</name>
    <name type="synonym">Populus balsamifera subsp. trichocarpa</name>
    <dbReference type="NCBI Taxonomy" id="3694"/>
    <lineage>
        <taxon>Eukaryota</taxon>
        <taxon>Viridiplantae</taxon>
        <taxon>Streptophyta</taxon>
        <taxon>Embryophyta</taxon>
        <taxon>Tracheophyta</taxon>
        <taxon>Spermatophyta</taxon>
        <taxon>Magnoliopsida</taxon>
        <taxon>eudicotyledons</taxon>
        <taxon>Gunneridae</taxon>
        <taxon>Pentapetalae</taxon>
        <taxon>rosids</taxon>
        <taxon>fabids</taxon>
        <taxon>Malpighiales</taxon>
        <taxon>Salicaceae</taxon>
        <taxon>Saliceae</taxon>
        <taxon>Populus</taxon>
    </lineage>
</organism>
<gene>
    <name evidence="1" type="ORF">POPTR_009G017200</name>
</gene>
<keyword evidence="2" id="KW-1185">Reference proteome</keyword>
<dbReference type="AlphaFoldDB" id="U5G361"/>